<feature type="domain" description="Mechanosensitive ion channel MscS" evidence="8">
    <location>
        <begin position="125"/>
        <end position="188"/>
    </location>
</feature>
<evidence type="ECO:0000313" key="11">
    <source>
        <dbReference type="Proteomes" id="UP000824231"/>
    </source>
</evidence>
<dbReference type="InterPro" id="IPR045276">
    <property type="entry name" value="YbiO_bact"/>
</dbReference>
<organism evidence="10 11">
    <name type="scientific">Candidatus Limosilactobacillus merdigallinarum</name>
    <dbReference type="NCBI Taxonomy" id="2838652"/>
    <lineage>
        <taxon>Bacteria</taxon>
        <taxon>Bacillati</taxon>
        <taxon>Bacillota</taxon>
        <taxon>Bacilli</taxon>
        <taxon>Lactobacillales</taxon>
        <taxon>Lactobacillaceae</taxon>
        <taxon>Limosilactobacillus</taxon>
    </lineage>
</organism>
<evidence type="ECO:0000256" key="3">
    <source>
        <dbReference type="ARBA" id="ARBA00022475"/>
    </source>
</evidence>
<dbReference type="Gene3D" id="1.10.287.1260">
    <property type="match status" value="1"/>
</dbReference>
<feature type="domain" description="Mechanosensitive ion channel transmembrane helices 2/3" evidence="9">
    <location>
        <begin position="81"/>
        <end position="122"/>
    </location>
</feature>
<dbReference type="Gene3D" id="2.30.30.60">
    <property type="match status" value="1"/>
</dbReference>
<dbReference type="AlphaFoldDB" id="A0A9D1VHZ2"/>
<keyword evidence="6 7" id="KW-0472">Membrane</keyword>
<comment type="subcellular location">
    <subcellularLocation>
        <location evidence="1">Cell membrane</location>
        <topology evidence="1">Multi-pass membrane protein</topology>
    </subcellularLocation>
</comment>
<dbReference type="GO" id="GO:0005886">
    <property type="term" value="C:plasma membrane"/>
    <property type="evidence" value="ECO:0007669"/>
    <property type="project" value="UniProtKB-SubCell"/>
</dbReference>
<evidence type="ECO:0000259" key="8">
    <source>
        <dbReference type="Pfam" id="PF00924"/>
    </source>
</evidence>
<proteinExistence type="inferred from homology"/>
<dbReference type="Proteomes" id="UP000824231">
    <property type="component" value="Unassembled WGS sequence"/>
</dbReference>
<dbReference type="PANTHER" id="PTHR30460">
    <property type="entry name" value="MODERATE CONDUCTANCE MECHANOSENSITIVE CHANNEL YBIO"/>
    <property type="match status" value="1"/>
</dbReference>
<evidence type="ECO:0000256" key="5">
    <source>
        <dbReference type="ARBA" id="ARBA00022989"/>
    </source>
</evidence>
<gene>
    <name evidence="10" type="ORF">H9856_05150</name>
</gene>
<evidence type="ECO:0000313" key="10">
    <source>
        <dbReference type="EMBL" id="HIX35762.1"/>
    </source>
</evidence>
<keyword evidence="4 7" id="KW-0812">Transmembrane</keyword>
<evidence type="ECO:0000256" key="2">
    <source>
        <dbReference type="ARBA" id="ARBA00008017"/>
    </source>
</evidence>
<dbReference type="Pfam" id="PF21088">
    <property type="entry name" value="MS_channel_1st"/>
    <property type="match status" value="1"/>
</dbReference>
<dbReference type="InterPro" id="IPR011014">
    <property type="entry name" value="MscS_channel_TM-2"/>
</dbReference>
<dbReference type="SUPFAM" id="SSF50182">
    <property type="entry name" value="Sm-like ribonucleoproteins"/>
    <property type="match status" value="1"/>
</dbReference>
<dbReference type="SUPFAM" id="SSF82861">
    <property type="entry name" value="Mechanosensitive channel protein MscS (YggB), transmembrane region"/>
    <property type="match status" value="1"/>
</dbReference>
<dbReference type="InterPro" id="IPR006685">
    <property type="entry name" value="MscS_channel_2nd"/>
</dbReference>
<keyword evidence="5 7" id="KW-1133">Transmembrane helix</keyword>
<dbReference type="Pfam" id="PF00924">
    <property type="entry name" value="MS_channel_2nd"/>
    <property type="match status" value="1"/>
</dbReference>
<evidence type="ECO:0000256" key="6">
    <source>
        <dbReference type="ARBA" id="ARBA00023136"/>
    </source>
</evidence>
<dbReference type="InterPro" id="IPR023408">
    <property type="entry name" value="MscS_beta-dom_sf"/>
</dbReference>
<evidence type="ECO:0000259" key="9">
    <source>
        <dbReference type="Pfam" id="PF21088"/>
    </source>
</evidence>
<evidence type="ECO:0000256" key="7">
    <source>
        <dbReference type="SAM" id="Phobius"/>
    </source>
</evidence>
<comment type="similarity">
    <text evidence="2">Belongs to the MscS (TC 1.A.23) family.</text>
</comment>
<dbReference type="InterPro" id="IPR010920">
    <property type="entry name" value="LSM_dom_sf"/>
</dbReference>
<reference evidence="10" key="2">
    <citation type="submission" date="2021-04" db="EMBL/GenBank/DDBJ databases">
        <authorList>
            <person name="Gilroy R."/>
        </authorList>
    </citation>
    <scope>NUCLEOTIDE SEQUENCE</scope>
    <source>
        <strain evidence="10">ChiSxjej3B15-572</strain>
    </source>
</reference>
<comment type="caution">
    <text evidence="10">The sequence shown here is derived from an EMBL/GenBank/DDBJ whole genome shotgun (WGS) entry which is preliminary data.</text>
</comment>
<name>A0A9D1VHZ2_9LACO</name>
<dbReference type="GO" id="GO:0008381">
    <property type="term" value="F:mechanosensitive monoatomic ion channel activity"/>
    <property type="evidence" value="ECO:0007669"/>
    <property type="project" value="InterPro"/>
</dbReference>
<keyword evidence="3" id="KW-1003">Cell membrane</keyword>
<accession>A0A9D1VHZ2</accession>
<feature type="transmembrane region" description="Helical" evidence="7">
    <location>
        <begin position="90"/>
        <end position="119"/>
    </location>
</feature>
<protein>
    <submittedName>
        <fullName evidence="10">Mechanosensitive ion channel family protein</fullName>
    </submittedName>
</protein>
<feature type="transmembrane region" description="Helical" evidence="7">
    <location>
        <begin position="32"/>
        <end position="53"/>
    </location>
</feature>
<dbReference type="EMBL" id="DXFH01000022">
    <property type="protein sequence ID" value="HIX35762.1"/>
    <property type="molecule type" value="Genomic_DNA"/>
</dbReference>
<dbReference type="PANTHER" id="PTHR30460:SF0">
    <property type="entry name" value="MODERATE CONDUCTANCE MECHANOSENSITIVE CHANNEL YBIO"/>
    <property type="match status" value="1"/>
</dbReference>
<sequence>MNSQVTQYSQHLQRRLLSLNWDRIGDNLLQRFSTIILATVIFAVILWLGKWLINSFFKRTSKIEFMGGFHRAATFRALTLNIFRYTTYFCYLYAILSLIGVPVGTLIAGAGILSIAVGLGAQSFVSDVVNGFFILLEQQFDVGDEVELNNIHGKVVGIGMRTTRVLSSDGTVNFIPNRTITVVKNFSRHDLSTNIDLQIAANAPIEQINQLISQVNDDFMIKNEKTIDGKPTIVGPISVNGQLVFRIVVTTKQNAATSLHATLLARYLKALADHNITLAK</sequence>
<reference evidence="10" key="1">
    <citation type="journal article" date="2021" name="PeerJ">
        <title>Extensive microbial diversity within the chicken gut microbiome revealed by metagenomics and culture.</title>
        <authorList>
            <person name="Gilroy R."/>
            <person name="Ravi A."/>
            <person name="Getino M."/>
            <person name="Pursley I."/>
            <person name="Horton D.L."/>
            <person name="Alikhan N.F."/>
            <person name="Baker D."/>
            <person name="Gharbi K."/>
            <person name="Hall N."/>
            <person name="Watson M."/>
            <person name="Adriaenssens E.M."/>
            <person name="Foster-Nyarko E."/>
            <person name="Jarju S."/>
            <person name="Secka A."/>
            <person name="Antonio M."/>
            <person name="Oren A."/>
            <person name="Chaudhuri R.R."/>
            <person name="La Ragione R."/>
            <person name="Hildebrand F."/>
            <person name="Pallen M.J."/>
        </authorList>
    </citation>
    <scope>NUCLEOTIDE SEQUENCE</scope>
    <source>
        <strain evidence="10">ChiSxjej3B15-572</strain>
    </source>
</reference>
<dbReference type="InterPro" id="IPR049142">
    <property type="entry name" value="MS_channel_1st"/>
</dbReference>
<evidence type="ECO:0000256" key="1">
    <source>
        <dbReference type="ARBA" id="ARBA00004651"/>
    </source>
</evidence>
<evidence type="ECO:0000256" key="4">
    <source>
        <dbReference type="ARBA" id="ARBA00022692"/>
    </source>
</evidence>